<feature type="transmembrane region" description="Helical" evidence="3">
    <location>
        <begin position="17"/>
        <end position="36"/>
    </location>
</feature>
<comment type="caution">
    <text evidence="6">The sequence shown here is derived from an EMBL/GenBank/DDBJ whole genome shotgun (WGS) entry which is preliminary data.</text>
</comment>
<accession>A0ABT7R0Y3</accession>
<gene>
    <name evidence="6" type="ORF">PGH07_11040</name>
</gene>
<feature type="domain" description="CusB-like beta-barrel" evidence="5">
    <location>
        <begin position="240"/>
        <end position="315"/>
    </location>
</feature>
<dbReference type="PANTHER" id="PTHR30469:SF33">
    <property type="entry name" value="SLR1207 PROTEIN"/>
    <property type="match status" value="1"/>
</dbReference>
<evidence type="ECO:0000259" key="5">
    <source>
        <dbReference type="Pfam" id="PF25954"/>
    </source>
</evidence>
<keyword evidence="2" id="KW-0175">Coiled coil</keyword>
<evidence type="ECO:0000259" key="4">
    <source>
        <dbReference type="Pfam" id="PF25917"/>
    </source>
</evidence>
<dbReference type="InterPro" id="IPR058625">
    <property type="entry name" value="MdtA-like_BSH"/>
</dbReference>
<evidence type="ECO:0000256" key="1">
    <source>
        <dbReference type="ARBA" id="ARBA00009477"/>
    </source>
</evidence>
<dbReference type="SUPFAM" id="SSF111369">
    <property type="entry name" value="HlyD-like secretion proteins"/>
    <property type="match status" value="1"/>
</dbReference>
<protein>
    <submittedName>
        <fullName evidence="6">Efflux RND transporter periplasmic adaptor subunit</fullName>
    </submittedName>
</protein>
<keyword evidence="3" id="KW-0472">Membrane</keyword>
<evidence type="ECO:0000313" key="6">
    <source>
        <dbReference type="EMBL" id="MDM5272708.1"/>
    </source>
</evidence>
<dbReference type="Gene3D" id="6.10.140.1990">
    <property type="match status" value="1"/>
</dbReference>
<sequence length="402" mass="45071">MEEMQKIINYQKNTLKWRLWTIFFIGVILIAVYLFFTRGSQGMEYRYVTETLKKSDLSLTVSASGYIQPLESVDVGTEVSGTIEKVYVDYNDEVKKGQLLASLDTTKYQSAYDKAKAALQISKAALESAQAQYYESDTTVERYKKLKISSNGTLPTQSDWDREWANYLLTKAQIANAQAQIEQATHALKAAQYDLERTKIYSPIDGTILVRNVDPGQTVAATFQTPVLFSIAKDLRKMELQISIDEADIGKIKAGQKASFSVDAYPDINFSATIRQVRINSEVLESVVTYKAIMEVDNKDLLLKPGMSVDADIVTKTLKDAFVVKRAALLFIPVKPQSRSFFGGERDEKIVVDPTPHVWILEGSMPKKVYVKVMGNNGPLSAIETNELQEGQKIIINQEKAK</sequence>
<organism evidence="6 7">
    <name type="scientific">Sulfurovum zhangzhouensis</name>
    <dbReference type="NCBI Taxonomy" id="3019067"/>
    <lineage>
        <taxon>Bacteria</taxon>
        <taxon>Pseudomonadati</taxon>
        <taxon>Campylobacterota</taxon>
        <taxon>Epsilonproteobacteria</taxon>
        <taxon>Campylobacterales</taxon>
        <taxon>Sulfurovaceae</taxon>
        <taxon>Sulfurovum</taxon>
    </lineage>
</organism>
<dbReference type="Pfam" id="PF25954">
    <property type="entry name" value="Beta-barrel_RND_2"/>
    <property type="match status" value="1"/>
</dbReference>
<dbReference type="PANTHER" id="PTHR30469">
    <property type="entry name" value="MULTIDRUG RESISTANCE PROTEIN MDTA"/>
    <property type="match status" value="1"/>
</dbReference>
<reference evidence="6" key="1">
    <citation type="submission" date="2023-01" db="EMBL/GenBank/DDBJ databases">
        <title>Sulfurovum sp. zt1-1 genome assembly.</title>
        <authorList>
            <person name="Wang J."/>
        </authorList>
    </citation>
    <scope>NUCLEOTIDE SEQUENCE</scope>
    <source>
        <strain evidence="6">Zt1-1</strain>
    </source>
</reference>
<dbReference type="Proteomes" id="UP001169069">
    <property type="component" value="Unassembled WGS sequence"/>
</dbReference>
<keyword evidence="7" id="KW-1185">Reference proteome</keyword>
<dbReference type="NCBIfam" id="TIGR01730">
    <property type="entry name" value="RND_mfp"/>
    <property type="match status" value="1"/>
</dbReference>
<keyword evidence="3" id="KW-0812">Transmembrane</keyword>
<evidence type="ECO:0000313" key="7">
    <source>
        <dbReference type="Proteomes" id="UP001169069"/>
    </source>
</evidence>
<dbReference type="EMBL" id="JAQIBD010000005">
    <property type="protein sequence ID" value="MDM5272708.1"/>
    <property type="molecule type" value="Genomic_DNA"/>
</dbReference>
<comment type="similarity">
    <text evidence="1">Belongs to the membrane fusion protein (MFP) (TC 8.A.1) family.</text>
</comment>
<name>A0ABT7R0Y3_9BACT</name>
<evidence type="ECO:0000256" key="3">
    <source>
        <dbReference type="SAM" id="Phobius"/>
    </source>
</evidence>
<dbReference type="Pfam" id="PF25917">
    <property type="entry name" value="BSH_RND"/>
    <property type="match status" value="1"/>
</dbReference>
<keyword evidence="3" id="KW-1133">Transmembrane helix</keyword>
<evidence type="ECO:0000256" key="2">
    <source>
        <dbReference type="ARBA" id="ARBA00023054"/>
    </source>
</evidence>
<dbReference type="RefSeq" id="WP_289414550.1">
    <property type="nucleotide sequence ID" value="NZ_JAQIBD010000005.1"/>
</dbReference>
<proteinExistence type="inferred from homology"/>
<dbReference type="Gene3D" id="2.40.30.170">
    <property type="match status" value="1"/>
</dbReference>
<dbReference type="Gene3D" id="2.40.50.100">
    <property type="match status" value="1"/>
</dbReference>
<dbReference type="InterPro" id="IPR058792">
    <property type="entry name" value="Beta-barrel_RND_2"/>
</dbReference>
<dbReference type="InterPro" id="IPR006143">
    <property type="entry name" value="RND_pump_MFP"/>
</dbReference>
<feature type="domain" description="Multidrug resistance protein MdtA-like barrel-sandwich hybrid" evidence="4">
    <location>
        <begin position="72"/>
        <end position="227"/>
    </location>
</feature>
<dbReference type="InterPro" id="IPR030190">
    <property type="entry name" value="MacA_alpha-hairpin_sf"/>
</dbReference>